<evidence type="ECO:0000256" key="1">
    <source>
        <dbReference type="SAM" id="MobiDB-lite"/>
    </source>
</evidence>
<proteinExistence type="predicted"/>
<accession>A0A392UE91</accession>
<reference evidence="2 3" key="1">
    <citation type="journal article" date="2018" name="Front. Plant Sci.">
        <title>Red Clover (Trifolium pratense) and Zigzag Clover (T. medium) - A Picture of Genomic Similarities and Differences.</title>
        <authorList>
            <person name="Dluhosova J."/>
            <person name="Istvanek J."/>
            <person name="Nedelnik J."/>
            <person name="Repkova J."/>
        </authorList>
    </citation>
    <scope>NUCLEOTIDE SEQUENCE [LARGE SCALE GENOMIC DNA]</scope>
    <source>
        <strain evidence="3">cv. 10/8</strain>
        <tissue evidence="2">Leaf</tissue>
    </source>
</reference>
<keyword evidence="3" id="KW-1185">Reference proteome</keyword>
<comment type="caution">
    <text evidence="2">The sequence shown here is derived from an EMBL/GenBank/DDBJ whole genome shotgun (WGS) entry which is preliminary data.</text>
</comment>
<evidence type="ECO:0000313" key="2">
    <source>
        <dbReference type="EMBL" id="MCI71823.1"/>
    </source>
</evidence>
<protein>
    <submittedName>
        <fullName evidence="2">Uncharacterized protein</fullName>
    </submittedName>
</protein>
<feature type="region of interest" description="Disordered" evidence="1">
    <location>
        <begin position="1"/>
        <end position="39"/>
    </location>
</feature>
<dbReference type="Proteomes" id="UP000265520">
    <property type="component" value="Unassembled WGS sequence"/>
</dbReference>
<dbReference type="EMBL" id="LXQA010804821">
    <property type="protein sequence ID" value="MCI71823.1"/>
    <property type="molecule type" value="Genomic_DNA"/>
</dbReference>
<name>A0A392UE91_9FABA</name>
<sequence length="39" mass="4082">MAGLAGDLAKGAEEFMVSGEQNSRKTKANEGDSFPTTHV</sequence>
<feature type="non-terminal residue" evidence="2">
    <location>
        <position position="39"/>
    </location>
</feature>
<organism evidence="2 3">
    <name type="scientific">Trifolium medium</name>
    <dbReference type="NCBI Taxonomy" id="97028"/>
    <lineage>
        <taxon>Eukaryota</taxon>
        <taxon>Viridiplantae</taxon>
        <taxon>Streptophyta</taxon>
        <taxon>Embryophyta</taxon>
        <taxon>Tracheophyta</taxon>
        <taxon>Spermatophyta</taxon>
        <taxon>Magnoliopsida</taxon>
        <taxon>eudicotyledons</taxon>
        <taxon>Gunneridae</taxon>
        <taxon>Pentapetalae</taxon>
        <taxon>rosids</taxon>
        <taxon>fabids</taxon>
        <taxon>Fabales</taxon>
        <taxon>Fabaceae</taxon>
        <taxon>Papilionoideae</taxon>
        <taxon>50 kb inversion clade</taxon>
        <taxon>NPAAA clade</taxon>
        <taxon>Hologalegina</taxon>
        <taxon>IRL clade</taxon>
        <taxon>Trifolieae</taxon>
        <taxon>Trifolium</taxon>
    </lineage>
</organism>
<evidence type="ECO:0000313" key="3">
    <source>
        <dbReference type="Proteomes" id="UP000265520"/>
    </source>
</evidence>
<dbReference type="AlphaFoldDB" id="A0A392UE91"/>